<dbReference type="RefSeq" id="WP_125128988.1">
    <property type="nucleotide sequence ID" value="NZ_RHJS01000002.1"/>
</dbReference>
<evidence type="ECO:0000313" key="12">
    <source>
        <dbReference type="EMBL" id="RRK33778.1"/>
    </source>
</evidence>
<organism evidence="12 13">
    <name type="scientific">Schaedlerella arabinosiphila</name>
    <dbReference type="NCBI Taxonomy" id="2044587"/>
    <lineage>
        <taxon>Bacteria</taxon>
        <taxon>Bacillati</taxon>
        <taxon>Bacillota</taxon>
        <taxon>Clostridia</taxon>
        <taxon>Lachnospirales</taxon>
        <taxon>Lachnospiraceae</taxon>
        <taxon>Schaedlerella</taxon>
    </lineage>
</organism>
<protein>
    <submittedName>
        <fullName evidence="12">FAD-binding protein</fullName>
    </submittedName>
</protein>
<evidence type="ECO:0000256" key="1">
    <source>
        <dbReference type="ARBA" id="ARBA00001917"/>
    </source>
</evidence>
<reference evidence="12" key="1">
    <citation type="submission" date="2018-10" db="EMBL/GenBank/DDBJ databases">
        <title>Schaedlerella arabinophila gen. nov. sp. nov., isolated from the mouse intestinal tract and comparative analysis with the genome of the closely related altered Schaedler flora strain ASF502.</title>
        <authorList>
            <person name="Miyake S."/>
            <person name="Soh M."/>
            <person name="Seedorf H."/>
        </authorList>
    </citation>
    <scope>NUCLEOTIDE SEQUENCE [LARGE SCALE GENOMIC DNA]</scope>
    <source>
        <strain evidence="12">DSM 106076</strain>
    </source>
</reference>
<dbReference type="InterPro" id="IPR001155">
    <property type="entry name" value="OxRdtase_FMN_N"/>
</dbReference>
<dbReference type="InterPro" id="IPR051793">
    <property type="entry name" value="NADH:flavin_oxidoreductase"/>
</dbReference>
<comment type="caution">
    <text evidence="12">The sequence shown here is derived from an EMBL/GenBank/DDBJ whole genome shotgun (WGS) entry which is preliminary data.</text>
</comment>
<evidence type="ECO:0000313" key="13">
    <source>
        <dbReference type="Proteomes" id="UP000274920"/>
    </source>
</evidence>
<dbReference type="EMBL" id="RHJS01000002">
    <property type="protein sequence ID" value="RRK33778.1"/>
    <property type="molecule type" value="Genomic_DNA"/>
</dbReference>
<dbReference type="GO" id="GO:0046872">
    <property type="term" value="F:metal ion binding"/>
    <property type="evidence" value="ECO:0007669"/>
    <property type="project" value="UniProtKB-KW"/>
</dbReference>
<dbReference type="Pfam" id="PF00724">
    <property type="entry name" value="Oxidored_FMN"/>
    <property type="match status" value="1"/>
</dbReference>
<evidence type="ECO:0000256" key="8">
    <source>
        <dbReference type="ARBA" id="ARBA00023004"/>
    </source>
</evidence>
<evidence type="ECO:0000256" key="2">
    <source>
        <dbReference type="ARBA" id="ARBA00001966"/>
    </source>
</evidence>
<accession>A0A426DM18</accession>
<feature type="domain" description="FAD/NAD(P)-binding" evidence="11">
    <location>
        <begin position="434"/>
        <end position="659"/>
    </location>
</feature>
<dbReference type="Gene3D" id="3.40.50.720">
    <property type="entry name" value="NAD(P)-binding Rossmann-like Domain"/>
    <property type="match status" value="1"/>
</dbReference>
<keyword evidence="7" id="KW-0560">Oxidoreductase</keyword>
<evidence type="ECO:0000256" key="5">
    <source>
        <dbReference type="ARBA" id="ARBA00022643"/>
    </source>
</evidence>
<comment type="similarity">
    <text evidence="3">In the N-terminal section; belongs to the NADH:flavin oxidoreductase/NADH oxidase family.</text>
</comment>
<dbReference type="Pfam" id="PF07992">
    <property type="entry name" value="Pyr_redox_2"/>
    <property type="match status" value="1"/>
</dbReference>
<dbReference type="GO" id="GO:0016491">
    <property type="term" value="F:oxidoreductase activity"/>
    <property type="evidence" value="ECO:0007669"/>
    <property type="project" value="UniProtKB-KW"/>
</dbReference>
<evidence type="ECO:0000259" key="10">
    <source>
        <dbReference type="Pfam" id="PF00724"/>
    </source>
</evidence>
<keyword evidence="9" id="KW-0411">Iron-sulfur</keyword>
<comment type="cofactor">
    <cofactor evidence="2">
        <name>[4Fe-4S] cluster</name>
        <dbReference type="ChEBI" id="CHEBI:49883"/>
    </cofactor>
</comment>
<evidence type="ECO:0000259" key="11">
    <source>
        <dbReference type="Pfam" id="PF07992"/>
    </source>
</evidence>
<sequence>MSNRYETLFTPFKIGNCEIRNRIVIPAMEGTNIIENMFVTKYNEKAHDYYIERAKNNVGLFIPGMIPVYSMMMGKWLHKNKKAFWQADPLIREIHHNGAKIFFQLGAGFAGRNYTLPAQMLKVAGSPVLKKLTNPLLHLNEMMVAPDDGLPMVWAPQFSTRALTVDEIHAYVEGYAKSAKLCKEIGVDGVEVHAVHEGYLMDQFTLPYMNHRTDEYGGSFENRYRFAVEVVKAIKKECGNDYPVMLRYSVTSKAIDFKVGAVPGEEFTEIGRDLAESEKAAKYLQDAGYDALNCDNGTYDSWYWAHPPVYMPLNCNLEEAEHISRFVDIPIIVAGRMQPDAAEKSIQEGKIDAVAIGRQLLCDGKYITKLKEGREDDIRPCISCHNACLPVAYFKNSGAIMDTADAATQGHCALNPRAFEEKKYKLVKAKFPKKIAVIGGGIAGMQAAILLSERGHQVDLYEKTDALGGVFIAAAAPSFKEKDKELLAWYRRKLEASSVSVHLNTEVRSLKDLSADKYVIAVGAKPRKLPVPGFEKGIEAIEYLNGIKEPGQKVAVIGGGLTGCEIAYDLALKGREPMIVEMTDDLVKAVGICAANSECLRDLVRFHKIPVYLESTLKEIRDGSILISTVNGDQEIACDSVILSVGYTPDQSLYRPAADGKKDGNSRIHVLGDAQAVGNLKKAIWGAYDLGVSL</sequence>
<keyword evidence="4" id="KW-0285">Flavoprotein</keyword>
<evidence type="ECO:0000256" key="6">
    <source>
        <dbReference type="ARBA" id="ARBA00022723"/>
    </source>
</evidence>
<dbReference type="InterPro" id="IPR023753">
    <property type="entry name" value="FAD/NAD-binding_dom"/>
</dbReference>
<dbReference type="SUPFAM" id="SSF51905">
    <property type="entry name" value="FAD/NAD(P)-binding domain"/>
    <property type="match status" value="1"/>
</dbReference>
<comment type="cofactor">
    <cofactor evidence="1">
        <name>FMN</name>
        <dbReference type="ChEBI" id="CHEBI:58210"/>
    </cofactor>
</comment>
<keyword evidence="13" id="KW-1185">Reference proteome</keyword>
<dbReference type="GO" id="GO:0051536">
    <property type="term" value="F:iron-sulfur cluster binding"/>
    <property type="evidence" value="ECO:0007669"/>
    <property type="project" value="UniProtKB-KW"/>
</dbReference>
<keyword evidence="8" id="KW-0408">Iron</keyword>
<feature type="domain" description="NADH:flavin oxidoreductase/NADH oxidase N-terminal" evidence="10">
    <location>
        <begin position="8"/>
        <end position="376"/>
    </location>
</feature>
<dbReference type="PANTHER" id="PTHR42917:SF2">
    <property type="entry name" value="2,4-DIENOYL-COA REDUCTASE [(2E)-ENOYL-COA-PRODUCING]"/>
    <property type="match status" value="1"/>
</dbReference>
<evidence type="ECO:0000256" key="3">
    <source>
        <dbReference type="ARBA" id="ARBA00011048"/>
    </source>
</evidence>
<dbReference type="InterPro" id="IPR013785">
    <property type="entry name" value="Aldolase_TIM"/>
</dbReference>
<evidence type="ECO:0000256" key="4">
    <source>
        <dbReference type="ARBA" id="ARBA00022630"/>
    </source>
</evidence>
<dbReference type="GO" id="GO:0010181">
    <property type="term" value="F:FMN binding"/>
    <property type="evidence" value="ECO:0007669"/>
    <property type="project" value="InterPro"/>
</dbReference>
<gene>
    <name evidence="12" type="ORF">EBB54_22240</name>
</gene>
<dbReference type="PANTHER" id="PTHR42917">
    <property type="entry name" value="2,4-DIENOYL-COA REDUCTASE"/>
    <property type="match status" value="1"/>
</dbReference>
<dbReference type="Proteomes" id="UP000274920">
    <property type="component" value="Unassembled WGS sequence"/>
</dbReference>
<dbReference type="Gene3D" id="3.20.20.70">
    <property type="entry name" value="Aldolase class I"/>
    <property type="match status" value="1"/>
</dbReference>
<proteinExistence type="inferred from homology"/>
<evidence type="ECO:0000256" key="7">
    <source>
        <dbReference type="ARBA" id="ARBA00023002"/>
    </source>
</evidence>
<dbReference type="InterPro" id="IPR036188">
    <property type="entry name" value="FAD/NAD-bd_sf"/>
</dbReference>
<keyword evidence="6" id="KW-0479">Metal-binding</keyword>
<dbReference type="PRINTS" id="PR00368">
    <property type="entry name" value="FADPNR"/>
</dbReference>
<keyword evidence="5" id="KW-0288">FMN</keyword>
<evidence type="ECO:0000256" key="9">
    <source>
        <dbReference type="ARBA" id="ARBA00023014"/>
    </source>
</evidence>
<dbReference type="AlphaFoldDB" id="A0A426DM18"/>
<dbReference type="Gene3D" id="3.50.50.60">
    <property type="entry name" value="FAD/NAD(P)-binding domain"/>
    <property type="match status" value="1"/>
</dbReference>
<name>A0A426DM18_9FIRM</name>
<dbReference type="SUPFAM" id="SSF51395">
    <property type="entry name" value="FMN-linked oxidoreductases"/>
    <property type="match status" value="1"/>
</dbReference>